<protein>
    <submittedName>
        <fullName evidence="3">Uncharacterized protein</fullName>
    </submittedName>
</protein>
<feature type="transmembrane region" description="Helical" evidence="2">
    <location>
        <begin position="115"/>
        <end position="138"/>
    </location>
</feature>
<sequence length="197" mass="21582">MNRAVKSTDSFELEMMSTNTGTASPRGPAVTRQAEDDKHPHSRAIALKYMDNKISVSERVCDMFLSALSVVVVLSSFLILLLETLLGLFGMVVCMNLSIDYLAKASPSCDNPYGLLFYFALALCSFALALGALNQLFVPNSIPAHETRYLVHLVILNYAVLKCSNHNQIPILNGQHPYGQVALEDELLSIKGNSDTD</sequence>
<proteinExistence type="predicted"/>
<dbReference type="Proteomes" id="UP000186922">
    <property type="component" value="Unassembled WGS sequence"/>
</dbReference>
<organism evidence="3 4">
    <name type="scientific">Ramazzottius varieornatus</name>
    <name type="common">Water bear</name>
    <name type="synonym">Tardigrade</name>
    <dbReference type="NCBI Taxonomy" id="947166"/>
    <lineage>
        <taxon>Eukaryota</taxon>
        <taxon>Metazoa</taxon>
        <taxon>Ecdysozoa</taxon>
        <taxon>Tardigrada</taxon>
        <taxon>Eutardigrada</taxon>
        <taxon>Parachela</taxon>
        <taxon>Hypsibioidea</taxon>
        <taxon>Ramazzottiidae</taxon>
        <taxon>Ramazzottius</taxon>
    </lineage>
</organism>
<gene>
    <name evidence="3" type="primary">RvY_17253-1</name>
    <name evidence="3" type="synonym">RvY_17253.1</name>
    <name evidence="3" type="ORF">RvY_17253</name>
</gene>
<comment type="caution">
    <text evidence="3">The sequence shown here is derived from an EMBL/GenBank/DDBJ whole genome shotgun (WGS) entry which is preliminary data.</text>
</comment>
<evidence type="ECO:0000313" key="4">
    <source>
        <dbReference type="Proteomes" id="UP000186922"/>
    </source>
</evidence>
<dbReference type="EMBL" id="BDGG01000015">
    <property type="protein sequence ID" value="GAV07417.1"/>
    <property type="molecule type" value="Genomic_DNA"/>
</dbReference>
<evidence type="ECO:0000313" key="3">
    <source>
        <dbReference type="EMBL" id="GAV07417.1"/>
    </source>
</evidence>
<evidence type="ECO:0000256" key="2">
    <source>
        <dbReference type="SAM" id="Phobius"/>
    </source>
</evidence>
<keyword evidence="2" id="KW-0812">Transmembrane</keyword>
<reference evidence="3 4" key="1">
    <citation type="journal article" date="2016" name="Nat. Commun.">
        <title>Extremotolerant tardigrade genome and improved radiotolerance of human cultured cells by tardigrade-unique protein.</title>
        <authorList>
            <person name="Hashimoto T."/>
            <person name="Horikawa D.D."/>
            <person name="Saito Y."/>
            <person name="Kuwahara H."/>
            <person name="Kozuka-Hata H."/>
            <person name="Shin-I T."/>
            <person name="Minakuchi Y."/>
            <person name="Ohishi K."/>
            <person name="Motoyama A."/>
            <person name="Aizu T."/>
            <person name="Enomoto A."/>
            <person name="Kondo K."/>
            <person name="Tanaka S."/>
            <person name="Hara Y."/>
            <person name="Koshikawa S."/>
            <person name="Sagara H."/>
            <person name="Miura T."/>
            <person name="Yokobori S."/>
            <person name="Miyagawa K."/>
            <person name="Suzuki Y."/>
            <person name="Kubo T."/>
            <person name="Oyama M."/>
            <person name="Kohara Y."/>
            <person name="Fujiyama A."/>
            <person name="Arakawa K."/>
            <person name="Katayama T."/>
            <person name="Toyoda A."/>
            <person name="Kunieda T."/>
        </authorList>
    </citation>
    <scope>NUCLEOTIDE SEQUENCE [LARGE SCALE GENOMIC DNA]</scope>
    <source>
        <strain evidence="3 4">YOKOZUNA-1</strain>
    </source>
</reference>
<accession>A0A1D1W1J3</accession>
<feature type="region of interest" description="Disordered" evidence="1">
    <location>
        <begin position="17"/>
        <end position="39"/>
    </location>
</feature>
<keyword evidence="2" id="KW-1133">Transmembrane helix</keyword>
<dbReference type="AlphaFoldDB" id="A0A1D1W1J3"/>
<evidence type="ECO:0000256" key="1">
    <source>
        <dbReference type="SAM" id="MobiDB-lite"/>
    </source>
</evidence>
<keyword evidence="2" id="KW-0472">Membrane</keyword>
<keyword evidence="4" id="KW-1185">Reference proteome</keyword>
<name>A0A1D1W1J3_RAMVA</name>